<keyword evidence="1" id="KW-0812">Transmembrane</keyword>
<proteinExistence type="predicted"/>
<reference evidence="2 3" key="1">
    <citation type="submission" date="2019-06" db="EMBL/GenBank/DDBJ databases">
        <title>Sequencing the genomes of 1000 actinobacteria strains.</title>
        <authorList>
            <person name="Klenk H.-P."/>
        </authorList>
    </citation>
    <scope>NUCLEOTIDE SEQUENCE [LARGE SCALE GENOMIC DNA]</scope>
    <source>
        <strain evidence="2 3">DSM 45015</strain>
    </source>
</reference>
<feature type="transmembrane region" description="Helical" evidence="1">
    <location>
        <begin position="30"/>
        <end position="48"/>
    </location>
</feature>
<dbReference type="AlphaFoldDB" id="A0A543N947"/>
<evidence type="ECO:0000313" key="3">
    <source>
        <dbReference type="Proteomes" id="UP000317422"/>
    </source>
</evidence>
<dbReference type="Proteomes" id="UP000317422">
    <property type="component" value="Unassembled WGS sequence"/>
</dbReference>
<keyword evidence="1" id="KW-1133">Transmembrane helix</keyword>
<organism evidence="2 3">
    <name type="scientific">Haloactinospora alba</name>
    <dbReference type="NCBI Taxonomy" id="405555"/>
    <lineage>
        <taxon>Bacteria</taxon>
        <taxon>Bacillati</taxon>
        <taxon>Actinomycetota</taxon>
        <taxon>Actinomycetes</taxon>
        <taxon>Streptosporangiales</taxon>
        <taxon>Nocardiopsidaceae</taxon>
        <taxon>Haloactinospora</taxon>
    </lineage>
</organism>
<evidence type="ECO:0000313" key="2">
    <source>
        <dbReference type="EMBL" id="TQN28352.1"/>
    </source>
</evidence>
<evidence type="ECO:0000256" key="1">
    <source>
        <dbReference type="SAM" id="Phobius"/>
    </source>
</evidence>
<accession>A0A543N947</accession>
<keyword evidence="3" id="KW-1185">Reference proteome</keyword>
<protein>
    <submittedName>
        <fullName evidence="2">Uncharacterized protein</fullName>
    </submittedName>
</protein>
<name>A0A543N947_9ACTN</name>
<dbReference type="EMBL" id="VFQC01000002">
    <property type="protein sequence ID" value="TQN28352.1"/>
    <property type="molecule type" value="Genomic_DNA"/>
</dbReference>
<keyword evidence="1" id="KW-0472">Membrane</keyword>
<gene>
    <name evidence="2" type="ORF">FHX37_3689</name>
</gene>
<feature type="transmembrane region" description="Helical" evidence="1">
    <location>
        <begin position="7"/>
        <end position="24"/>
    </location>
</feature>
<sequence length="65" mass="7386">MAHVLSAAWYLVIAGFLFVLYWPLSHLPLSLAAIFGIGFLLLGLREIFKAERGPQQRQRAAPHRR</sequence>
<comment type="caution">
    <text evidence="2">The sequence shown here is derived from an EMBL/GenBank/DDBJ whole genome shotgun (WGS) entry which is preliminary data.</text>
</comment>
<dbReference type="RefSeq" id="WP_141925418.1">
    <property type="nucleotide sequence ID" value="NZ_VFQC01000002.1"/>
</dbReference>